<organism evidence="1">
    <name type="scientific">marine sediment metagenome</name>
    <dbReference type="NCBI Taxonomy" id="412755"/>
    <lineage>
        <taxon>unclassified sequences</taxon>
        <taxon>metagenomes</taxon>
        <taxon>ecological metagenomes</taxon>
    </lineage>
</organism>
<dbReference type="AlphaFoldDB" id="X1KIU3"/>
<comment type="caution">
    <text evidence="1">The sequence shown here is derived from an EMBL/GenBank/DDBJ whole genome shotgun (WGS) entry which is preliminary data.</text>
</comment>
<proteinExistence type="predicted"/>
<reference evidence="1" key="1">
    <citation type="journal article" date="2014" name="Front. Microbiol.">
        <title>High frequency of phylogenetically diverse reductive dehalogenase-homologous genes in deep subseafloor sedimentary metagenomes.</title>
        <authorList>
            <person name="Kawai M."/>
            <person name="Futagami T."/>
            <person name="Toyoda A."/>
            <person name="Takaki Y."/>
            <person name="Nishi S."/>
            <person name="Hori S."/>
            <person name="Arai W."/>
            <person name="Tsubouchi T."/>
            <person name="Morono Y."/>
            <person name="Uchiyama I."/>
            <person name="Ito T."/>
            <person name="Fujiyama A."/>
            <person name="Inagaki F."/>
            <person name="Takami H."/>
        </authorList>
    </citation>
    <scope>NUCLEOTIDE SEQUENCE</scope>
    <source>
        <strain evidence="1">Expedition CK06-06</strain>
    </source>
</reference>
<evidence type="ECO:0000313" key="1">
    <source>
        <dbReference type="EMBL" id="GAH90069.1"/>
    </source>
</evidence>
<accession>X1KIU3</accession>
<dbReference type="EMBL" id="BARV01002138">
    <property type="protein sequence ID" value="GAH90069.1"/>
    <property type="molecule type" value="Genomic_DNA"/>
</dbReference>
<protein>
    <recommendedName>
        <fullName evidence="2">NIPSNAP domain-containing protein</fullName>
    </recommendedName>
</protein>
<name>X1KIU3_9ZZZZ</name>
<evidence type="ECO:0008006" key="2">
    <source>
        <dbReference type="Google" id="ProtNLM"/>
    </source>
</evidence>
<sequence length="100" mass="11625">MIIEIWEHRFPSPIDRKQVEDFFNNVARPACEKAGYKMIRFTWTHTGGPMNTLIGIAELDSFADIERVWTVKEMQELAAEWGRRFPTAEGGRTKILEVIE</sequence>
<gene>
    <name evidence="1" type="ORF">S06H3_05694</name>
</gene>